<keyword evidence="2" id="KW-0805">Transcription regulation</keyword>
<dbReference type="InterPro" id="IPR005119">
    <property type="entry name" value="LysR_subst-bd"/>
</dbReference>
<dbReference type="PRINTS" id="PR00039">
    <property type="entry name" value="HTHLYSR"/>
</dbReference>
<organism evidence="6 7">
    <name type="scientific">Erythrobacter rubeus</name>
    <dbReference type="NCBI Taxonomy" id="2760803"/>
    <lineage>
        <taxon>Bacteria</taxon>
        <taxon>Pseudomonadati</taxon>
        <taxon>Pseudomonadota</taxon>
        <taxon>Alphaproteobacteria</taxon>
        <taxon>Sphingomonadales</taxon>
        <taxon>Erythrobacteraceae</taxon>
        <taxon>Erythrobacter/Porphyrobacter group</taxon>
        <taxon>Erythrobacter</taxon>
    </lineage>
</organism>
<keyword evidence="7" id="KW-1185">Reference proteome</keyword>
<dbReference type="Pfam" id="PF00126">
    <property type="entry name" value="HTH_1"/>
    <property type="match status" value="1"/>
</dbReference>
<dbReference type="PANTHER" id="PTHR30537:SF74">
    <property type="entry name" value="HTH-TYPE TRANSCRIPTIONAL REGULATOR TRPI"/>
    <property type="match status" value="1"/>
</dbReference>
<dbReference type="InterPro" id="IPR000847">
    <property type="entry name" value="LysR_HTH_N"/>
</dbReference>
<dbReference type="PROSITE" id="PS50931">
    <property type="entry name" value="HTH_LYSR"/>
    <property type="match status" value="1"/>
</dbReference>
<reference evidence="6 7" key="1">
    <citation type="submission" date="2020-09" db="EMBL/GenBank/DDBJ databases">
        <authorList>
            <person name="Yoon J.-W."/>
        </authorList>
    </citation>
    <scope>NUCLEOTIDE SEQUENCE [LARGE SCALE GENOMIC DNA]</scope>
    <source>
        <strain evidence="6 7">KMU-140</strain>
    </source>
</reference>
<proteinExistence type="inferred from homology"/>
<keyword evidence="4" id="KW-0804">Transcription</keyword>
<dbReference type="SUPFAM" id="SSF53850">
    <property type="entry name" value="Periplasmic binding protein-like II"/>
    <property type="match status" value="1"/>
</dbReference>
<dbReference type="InterPro" id="IPR058163">
    <property type="entry name" value="LysR-type_TF_proteobact-type"/>
</dbReference>
<dbReference type="Gene3D" id="1.10.10.10">
    <property type="entry name" value="Winged helix-like DNA-binding domain superfamily/Winged helix DNA-binding domain"/>
    <property type="match status" value="1"/>
</dbReference>
<evidence type="ECO:0000256" key="3">
    <source>
        <dbReference type="ARBA" id="ARBA00023125"/>
    </source>
</evidence>
<dbReference type="SUPFAM" id="SSF46785">
    <property type="entry name" value="Winged helix' DNA-binding domain"/>
    <property type="match status" value="1"/>
</dbReference>
<keyword evidence="3" id="KW-0238">DNA-binding</keyword>
<dbReference type="Proteomes" id="UP000635384">
    <property type="component" value="Unassembled WGS sequence"/>
</dbReference>
<dbReference type="InterPro" id="IPR036390">
    <property type="entry name" value="WH_DNA-bd_sf"/>
</dbReference>
<evidence type="ECO:0000256" key="1">
    <source>
        <dbReference type="ARBA" id="ARBA00009437"/>
    </source>
</evidence>
<dbReference type="CDD" id="cd08432">
    <property type="entry name" value="PBP2_GcdR_TrpI_HvrB_AmpR_like"/>
    <property type="match status" value="1"/>
</dbReference>
<dbReference type="EMBL" id="JACXLC010000001">
    <property type="protein sequence ID" value="MBD2843144.1"/>
    <property type="molecule type" value="Genomic_DNA"/>
</dbReference>
<dbReference type="Gene3D" id="3.40.190.10">
    <property type="entry name" value="Periplasmic binding protein-like II"/>
    <property type="match status" value="2"/>
</dbReference>
<name>A0ABR8KQX3_9SPHN</name>
<dbReference type="InterPro" id="IPR036388">
    <property type="entry name" value="WH-like_DNA-bd_sf"/>
</dbReference>
<sequence length="315" mass="34179">MRSLPPLTAIRAFEAAARHKNYTRAGEELGLTQAGVSYQIKNLEQRVGTLLFVRQGRSMELTPAGEALAPRIAQAFAMMESAFSSLGDSEDSVLSIACFQTVATNFLAPRLGAFQLANPGIAVRIEVSNRYVDLEAGEADVALRLSHDVAPGLESHFLMHLGIAPLASPEFIAKHPELQGADPAIPSDKRISPVTGWWKLWDDARSEGRDVDGAAQSRGLEFDSQILDAAAAMSGNGIAILAPALFAAEVKAARLQRIGTGIVRARGAFRLVYPEVRRHSHKVRAFRQWLLREIQTQLADDPDHLLDQTMGAPQG</sequence>
<dbReference type="Pfam" id="PF03466">
    <property type="entry name" value="LysR_substrate"/>
    <property type="match status" value="1"/>
</dbReference>
<evidence type="ECO:0000313" key="7">
    <source>
        <dbReference type="Proteomes" id="UP000635384"/>
    </source>
</evidence>
<feature type="domain" description="HTH lysR-type" evidence="5">
    <location>
        <begin position="5"/>
        <end position="62"/>
    </location>
</feature>
<gene>
    <name evidence="6" type="ORF">IB285_12860</name>
</gene>
<evidence type="ECO:0000256" key="4">
    <source>
        <dbReference type="ARBA" id="ARBA00023163"/>
    </source>
</evidence>
<accession>A0ABR8KQX3</accession>
<dbReference type="RefSeq" id="WP_190788540.1">
    <property type="nucleotide sequence ID" value="NZ_JACXLC010000001.1"/>
</dbReference>
<evidence type="ECO:0000256" key="2">
    <source>
        <dbReference type="ARBA" id="ARBA00023015"/>
    </source>
</evidence>
<evidence type="ECO:0000259" key="5">
    <source>
        <dbReference type="PROSITE" id="PS50931"/>
    </source>
</evidence>
<comment type="caution">
    <text evidence="6">The sequence shown here is derived from an EMBL/GenBank/DDBJ whole genome shotgun (WGS) entry which is preliminary data.</text>
</comment>
<comment type="similarity">
    <text evidence="1">Belongs to the LysR transcriptional regulatory family.</text>
</comment>
<dbReference type="PANTHER" id="PTHR30537">
    <property type="entry name" value="HTH-TYPE TRANSCRIPTIONAL REGULATOR"/>
    <property type="match status" value="1"/>
</dbReference>
<evidence type="ECO:0000313" key="6">
    <source>
        <dbReference type="EMBL" id="MBD2843144.1"/>
    </source>
</evidence>
<protein>
    <submittedName>
        <fullName evidence="6">LysR family transcriptional regulator</fullName>
    </submittedName>
</protein>